<evidence type="ECO:0000259" key="6">
    <source>
        <dbReference type="Pfam" id="PF02771"/>
    </source>
</evidence>
<dbReference type="Gene3D" id="2.40.110.10">
    <property type="entry name" value="Butyryl-CoA Dehydrogenase, subunit A, domain 2"/>
    <property type="match status" value="1"/>
</dbReference>
<gene>
    <name evidence="7" type="ORF">IBL26_05365</name>
</gene>
<name>A0ABR7RI59_9PROT</name>
<keyword evidence="4" id="KW-0274">FAD</keyword>
<evidence type="ECO:0000259" key="5">
    <source>
        <dbReference type="Pfam" id="PF00441"/>
    </source>
</evidence>
<proteinExistence type="inferred from homology"/>
<comment type="similarity">
    <text evidence="2">Belongs to the acyl-CoA dehydrogenase family.</text>
</comment>
<organism evidence="7 8">
    <name type="scientific">Teichococcus aerophilus</name>
    <dbReference type="NCBI Taxonomy" id="1224513"/>
    <lineage>
        <taxon>Bacteria</taxon>
        <taxon>Pseudomonadati</taxon>
        <taxon>Pseudomonadota</taxon>
        <taxon>Alphaproteobacteria</taxon>
        <taxon>Acetobacterales</taxon>
        <taxon>Roseomonadaceae</taxon>
        <taxon>Roseomonas</taxon>
    </lineage>
</organism>
<dbReference type="Pfam" id="PF00441">
    <property type="entry name" value="Acyl-CoA_dh_1"/>
    <property type="match status" value="1"/>
</dbReference>
<dbReference type="InterPro" id="IPR036250">
    <property type="entry name" value="AcylCo_DH-like_C"/>
</dbReference>
<evidence type="ECO:0000256" key="1">
    <source>
        <dbReference type="ARBA" id="ARBA00001974"/>
    </source>
</evidence>
<dbReference type="Gene3D" id="1.20.140.10">
    <property type="entry name" value="Butyryl-CoA Dehydrogenase, subunit A, domain 3"/>
    <property type="match status" value="1"/>
</dbReference>
<sequence>MASLSASVASLPRPLRSAALLGRLRAIAPEIEARAAELDSQAGALPAEDIARLGDEGLLMAPLPTSFGGCGWGVEPGTARPLFQALRLVGRASLPLGRLFEGHVNALRLAFHHGTATQQASAAAAARAGQLFGVWNAEDPQHGLWLEPDASGGGILHEGKILCSGAGLVGQALVTARSGADGPSLMLILPLEGQQQRADLSRWTPSGMRASATGSFDFEGMQVARDEIHGGADAYFTQPGFSGGAWRFLAVQLGGMEALAEALRQHFLRTGRGADPHQAARFGQVATAVETARLWVQRAAVMAEDTESPPEQLLPYVDLARGAVESAALEVLEHTQRSVGLQAFMRPAPVERIARDLMTYLRQPGPDRALASGAAAWLHAPLPMGDAWDETLP</sequence>
<comment type="caution">
    <text evidence="7">The sequence shown here is derived from an EMBL/GenBank/DDBJ whole genome shotgun (WGS) entry which is preliminary data.</text>
</comment>
<dbReference type="SUPFAM" id="SSF56645">
    <property type="entry name" value="Acyl-CoA dehydrogenase NM domain-like"/>
    <property type="match status" value="1"/>
</dbReference>
<dbReference type="InterPro" id="IPR013786">
    <property type="entry name" value="AcylCoA_DH/ox_N"/>
</dbReference>
<evidence type="ECO:0000313" key="7">
    <source>
        <dbReference type="EMBL" id="MBC9206256.1"/>
    </source>
</evidence>
<evidence type="ECO:0000256" key="3">
    <source>
        <dbReference type="ARBA" id="ARBA00022630"/>
    </source>
</evidence>
<feature type="domain" description="Acyl-CoA dehydrogenase/oxidase C-terminal" evidence="5">
    <location>
        <begin position="241"/>
        <end position="360"/>
    </location>
</feature>
<dbReference type="Pfam" id="PF02771">
    <property type="entry name" value="Acyl-CoA_dh_N"/>
    <property type="match status" value="1"/>
</dbReference>
<evidence type="ECO:0000256" key="4">
    <source>
        <dbReference type="ARBA" id="ARBA00022827"/>
    </source>
</evidence>
<dbReference type="InterPro" id="IPR009075">
    <property type="entry name" value="AcylCo_DH/oxidase_C"/>
</dbReference>
<comment type="cofactor">
    <cofactor evidence="1">
        <name>FAD</name>
        <dbReference type="ChEBI" id="CHEBI:57692"/>
    </cofactor>
</comment>
<reference evidence="7 8" key="1">
    <citation type="journal article" date="2013" name="Int. J. Syst. Evol. Microbiol.">
        <title>Roseomonas aerophila sp. nov., isolated from air.</title>
        <authorList>
            <person name="Kim S.J."/>
            <person name="Weon H.Y."/>
            <person name="Ahn J.H."/>
            <person name="Hong S.B."/>
            <person name="Seok S.J."/>
            <person name="Whang K.S."/>
            <person name="Kwon S.W."/>
        </authorList>
    </citation>
    <scope>NUCLEOTIDE SEQUENCE [LARGE SCALE GENOMIC DNA]</scope>
    <source>
        <strain evidence="7 8">NBRC 108923</strain>
    </source>
</reference>
<accession>A0ABR7RI59</accession>
<evidence type="ECO:0000313" key="8">
    <source>
        <dbReference type="Proteomes" id="UP000626026"/>
    </source>
</evidence>
<dbReference type="EMBL" id="JACTVA010000006">
    <property type="protein sequence ID" value="MBC9206256.1"/>
    <property type="molecule type" value="Genomic_DNA"/>
</dbReference>
<feature type="domain" description="Acyl-CoA dehydrogenase/oxidase N-terminal" evidence="6">
    <location>
        <begin position="28"/>
        <end position="120"/>
    </location>
</feature>
<dbReference type="Gene3D" id="1.10.540.10">
    <property type="entry name" value="Acyl-CoA dehydrogenase/oxidase, N-terminal domain"/>
    <property type="match status" value="1"/>
</dbReference>
<dbReference type="InterPro" id="IPR009100">
    <property type="entry name" value="AcylCoA_DH/oxidase_NM_dom_sf"/>
</dbReference>
<protein>
    <submittedName>
        <fullName evidence="7">Acyl-CoA/acyl-ACP dehydrogenase</fullName>
    </submittedName>
</protein>
<dbReference type="Proteomes" id="UP000626026">
    <property type="component" value="Unassembled WGS sequence"/>
</dbReference>
<dbReference type="SUPFAM" id="SSF47203">
    <property type="entry name" value="Acyl-CoA dehydrogenase C-terminal domain-like"/>
    <property type="match status" value="1"/>
</dbReference>
<dbReference type="InterPro" id="IPR037069">
    <property type="entry name" value="AcylCoA_DH/ox_N_sf"/>
</dbReference>
<keyword evidence="8" id="KW-1185">Reference proteome</keyword>
<dbReference type="RefSeq" id="WP_187783436.1">
    <property type="nucleotide sequence ID" value="NZ_JACTVA010000006.1"/>
</dbReference>
<dbReference type="InterPro" id="IPR046373">
    <property type="entry name" value="Acyl-CoA_Oxase/DH_mid-dom_sf"/>
</dbReference>
<evidence type="ECO:0000256" key="2">
    <source>
        <dbReference type="ARBA" id="ARBA00009347"/>
    </source>
</evidence>
<keyword evidence="3" id="KW-0285">Flavoprotein</keyword>